<name>A0A931BLK7_9HYPH</name>
<dbReference type="SFLD" id="SFLDF00273">
    <property type="entry name" value="(dimethylallyl)adenosine_tRNA"/>
    <property type="match status" value="1"/>
</dbReference>
<dbReference type="NCBIfam" id="TIGR00089">
    <property type="entry name" value="MiaB/RimO family radical SAM methylthiotransferase"/>
    <property type="match status" value="1"/>
</dbReference>
<keyword evidence="4 14" id="KW-0808">Transferase</keyword>
<evidence type="ECO:0000256" key="7">
    <source>
        <dbReference type="ARBA" id="ARBA00022723"/>
    </source>
</evidence>
<feature type="domain" description="Radical SAM core" evidence="17">
    <location>
        <begin position="148"/>
        <end position="380"/>
    </location>
</feature>
<keyword evidence="19" id="KW-1185">Reference proteome</keyword>
<dbReference type="EMBL" id="JADQDO010000002">
    <property type="protein sequence ID" value="MBF9233141.1"/>
    <property type="molecule type" value="Genomic_DNA"/>
</dbReference>
<comment type="similarity">
    <text evidence="14">Belongs to the methylthiotransferase family. MiaB subfamily.</text>
</comment>
<comment type="function">
    <text evidence="1 14">Catalyzes the methylthiolation of N6-(dimethylallyl)adenosine (i(6)A), leading to the formation of 2-methylthio-N6-(dimethylallyl)adenosine (ms(2)i(6)A) at position 37 in tRNAs that read codons beginning with uridine.</text>
</comment>
<dbReference type="PROSITE" id="PS51449">
    <property type="entry name" value="MTTASE_N"/>
    <property type="match status" value="1"/>
</dbReference>
<dbReference type="InterPro" id="IPR006638">
    <property type="entry name" value="Elp3/MiaA/NifB-like_rSAM"/>
</dbReference>
<dbReference type="GO" id="GO:0051539">
    <property type="term" value="F:4 iron, 4 sulfur cluster binding"/>
    <property type="evidence" value="ECO:0007669"/>
    <property type="project" value="UniProtKB-UniRule"/>
</dbReference>
<dbReference type="InterPro" id="IPR007197">
    <property type="entry name" value="rSAM"/>
</dbReference>
<protein>
    <recommendedName>
        <fullName evidence="11 14">tRNA-2-methylthio-N(6)-dimethylallyladenosine synthase</fullName>
        <ecNumber evidence="10 14">2.8.4.3</ecNumber>
    </recommendedName>
    <alternativeName>
        <fullName evidence="13 14">(Dimethylallyl)adenosine tRNA methylthiotransferase MiaB</fullName>
    </alternativeName>
    <alternativeName>
        <fullName evidence="12 14">tRNA-i(6)A37 methylthiotransferase</fullName>
    </alternativeName>
</protein>
<feature type="binding site" evidence="14">
    <location>
        <position position="169"/>
    </location>
    <ligand>
        <name>[4Fe-4S] cluster</name>
        <dbReference type="ChEBI" id="CHEBI:49883"/>
        <label>2</label>
        <note>4Fe-4S-S-AdoMet</note>
    </ligand>
</feature>
<evidence type="ECO:0000256" key="1">
    <source>
        <dbReference type="ARBA" id="ARBA00003234"/>
    </source>
</evidence>
<feature type="binding site" evidence="14">
    <location>
        <position position="11"/>
    </location>
    <ligand>
        <name>[4Fe-4S] cluster</name>
        <dbReference type="ChEBI" id="CHEBI:49883"/>
        <label>1</label>
    </ligand>
</feature>
<evidence type="ECO:0000256" key="4">
    <source>
        <dbReference type="ARBA" id="ARBA00022679"/>
    </source>
</evidence>
<dbReference type="SMART" id="SM00729">
    <property type="entry name" value="Elp3"/>
    <property type="match status" value="1"/>
</dbReference>
<dbReference type="Gene3D" id="3.40.50.12160">
    <property type="entry name" value="Methylthiotransferase, N-terminal domain"/>
    <property type="match status" value="1"/>
</dbReference>
<feature type="domain" description="TRAM" evidence="15">
    <location>
        <begin position="383"/>
        <end position="445"/>
    </location>
</feature>
<keyword evidence="5 14" id="KW-0949">S-adenosyl-L-methionine</keyword>
<proteinExistence type="inferred from homology"/>
<dbReference type="SUPFAM" id="SSF102114">
    <property type="entry name" value="Radical SAM enzymes"/>
    <property type="match status" value="1"/>
</dbReference>
<dbReference type="InterPro" id="IPR013848">
    <property type="entry name" value="Methylthiotransferase_N"/>
</dbReference>
<dbReference type="InterPro" id="IPR023404">
    <property type="entry name" value="rSAM_horseshoe"/>
</dbReference>
<dbReference type="GO" id="GO:0035597">
    <property type="term" value="F:tRNA-2-methylthio-N(6)-dimethylallyladenosine(37) synthase activity"/>
    <property type="evidence" value="ECO:0007669"/>
    <property type="project" value="UniProtKB-EC"/>
</dbReference>
<dbReference type="AlphaFoldDB" id="A0A931BLK7"/>
<keyword evidence="7 14" id="KW-0479">Metal-binding</keyword>
<dbReference type="InterPro" id="IPR002792">
    <property type="entry name" value="TRAM_dom"/>
</dbReference>
<dbReference type="SFLD" id="SFLDG01082">
    <property type="entry name" value="B12-binding_domain_containing"/>
    <property type="match status" value="1"/>
</dbReference>
<keyword evidence="9 14" id="KW-0411">Iron-sulfur</keyword>
<dbReference type="Pfam" id="PF01938">
    <property type="entry name" value="TRAM"/>
    <property type="match status" value="1"/>
</dbReference>
<evidence type="ECO:0000259" key="16">
    <source>
        <dbReference type="PROSITE" id="PS51449"/>
    </source>
</evidence>
<evidence type="ECO:0000256" key="3">
    <source>
        <dbReference type="ARBA" id="ARBA00022490"/>
    </source>
</evidence>
<comment type="subunit">
    <text evidence="14">Monomer.</text>
</comment>
<sequence length="452" mass="50503">MKKVFVKSYGCQMNVYDAERMTDLLATEGYSETKAMEEADLVILNTCHIREKAADKVYSELGRVRELKEEREAQGRETKIVVAGCVAQAEGKEILRRQTAVDVVVGPQNYHHLPDLLKRSKAERLVDTEFPIEDKFDHLPALQKSRIQSRGVTAFLTIQEGCDKFCTFCVVPYTRGAEVSRPVARILDEAMRLADAGVRELTLIGQNVNAYHGEGPDGSSWTLGRLLRRLAEVPGIARLRYMTSHPRDMDDELILAHGDLPALMPYLHLPVQSGSDRILDAMNRKHTSDEYRRLIERIRKRQPDLALSSDFIVGFPGETDAEFEETMRLVADVGFAMSFTFKYSPRPGTPAAELATQVSEEVKSMRLARLQNLLETQRQAFNHGTVGQTLDVLLEKPGRHPGQIAGKSPYLQPVQFESDAHQIGEIVTVRIVRAGSNSLFAELIGTGDKVAA</sequence>
<evidence type="ECO:0000256" key="2">
    <source>
        <dbReference type="ARBA" id="ARBA00022485"/>
    </source>
</evidence>
<evidence type="ECO:0000259" key="17">
    <source>
        <dbReference type="PROSITE" id="PS51918"/>
    </source>
</evidence>
<dbReference type="InterPro" id="IPR020612">
    <property type="entry name" value="Methylthiotransferase_CS"/>
</dbReference>
<comment type="caution">
    <text evidence="18">The sequence shown here is derived from an EMBL/GenBank/DDBJ whole genome shotgun (WGS) entry which is preliminary data.</text>
</comment>
<evidence type="ECO:0000256" key="14">
    <source>
        <dbReference type="HAMAP-Rule" id="MF_01864"/>
    </source>
</evidence>
<keyword evidence="2 14" id="KW-0004">4Fe-4S</keyword>
<feature type="binding site" evidence="14">
    <location>
        <position position="47"/>
    </location>
    <ligand>
        <name>[4Fe-4S] cluster</name>
        <dbReference type="ChEBI" id="CHEBI:49883"/>
        <label>1</label>
    </ligand>
</feature>
<dbReference type="Gene3D" id="3.80.30.20">
    <property type="entry name" value="tm_1862 like domain"/>
    <property type="match status" value="1"/>
</dbReference>
<evidence type="ECO:0000256" key="8">
    <source>
        <dbReference type="ARBA" id="ARBA00023004"/>
    </source>
</evidence>
<keyword evidence="8 14" id="KW-0408">Iron</keyword>
<evidence type="ECO:0000256" key="5">
    <source>
        <dbReference type="ARBA" id="ARBA00022691"/>
    </source>
</evidence>
<evidence type="ECO:0000256" key="6">
    <source>
        <dbReference type="ARBA" id="ARBA00022694"/>
    </source>
</evidence>
<feature type="domain" description="MTTase N-terminal" evidence="16">
    <location>
        <begin position="2"/>
        <end position="122"/>
    </location>
</feature>
<evidence type="ECO:0000256" key="12">
    <source>
        <dbReference type="ARBA" id="ARBA00080698"/>
    </source>
</evidence>
<dbReference type="InterPro" id="IPR006463">
    <property type="entry name" value="MiaB_methiolase"/>
</dbReference>
<dbReference type="PROSITE" id="PS01278">
    <property type="entry name" value="MTTASE_RADICAL"/>
    <property type="match status" value="1"/>
</dbReference>
<gene>
    <name evidence="14 18" type="primary">miaB</name>
    <name evidence="18" type="ORF">I2H38_07075</name>
</gene>
<dbReference type="RefSeq" id="WP_196271111.1">
    <property type="nucleotide sequence ID" value="NZ_JADQDO010000002.1"/>
</dbReference>
<dbReference type="FunFam" id="3.40.50.12160:FF:000003">
    <property type="entry name" value="CDK5 regulatory subunit-associated protein 1"/>
    <property type="match status" value="1"/>
</dbReference>
<organism evidence="18 19">
    <name type="scientific">Microvirga alba</name>
    <dbReference type="NCBI Taxonomy" id="2791025"/>
    <lineage>
        <taxon>Bacteria</taxon>
        <taxon>Pseudomonadati</taxon>
        <taxon>Pseudomonadota</taxon>
        <taxon>Alphaproteobacteria</taxon>
        <taxon>Hyphomicrobiales</taxon>
        <taxon>Methylobacteriaceae</taxon>
        <taxon>Microvirga</taxon>
    </lineage>
</organism>
<keyword evidence="3 14" id="KW-0963">Cytoplasm</keyword>
<dbReference type="Pfam" id="PF00919">
    <property type="entry name" value="UPF0004"/>
    <property type="match status" value="1"/>
</dbReference>
<reference evidence="18" key="1">
    <citation type="submission" date="2020-11" db="EMBL/GenBank/DDBJ databases">
        <authorList>
            <person name="Kim M.K."/>
        </authorList>
    </citation>
    <scope>NUCLEOTIDE SEQUENCE</scope>
    <source>
        <strain evidence="18">BT350</strain>
    </source>
</reference>
<comment type="cofactor">
    <cofactor evidence="14">
        <name>[4Fe-4S] cluster</name>
        <dbReference type="ChEBI" id="CHEBI:49883"/>
    </cofactor>
    <text evidence="14">Binds 2 [4Fe-4S] clusters. One cluster is coordinated with 3 cysteines and an exchangeable S-adenosyl-L-methionine.</text>
</comment>
<comment type="catalytic activity">
    <reaction evidence="14">
        <text>N(6)-dimethylallyladenosine(37) in tRNA + (sulfur carrier)-SH + AH2 + 2 S-adenosyl-L-methionine = 2-methylsulfanyl-N(6)-dimethylallyladenosine(37) in tRNA + (sulfur carrier)-H + 5'-deoxyadenosine + L-methionine + A + S-adenosyl-L-homocysteine + 2 H(+)</text>
        <dbReference type="Rhea" id="RHEA:37067"/>
        <dbReference type="Rhea" id="RHEA-COMP:10375"/>
        <dbReference type="Rhea" id="RHEA-COMP:10376"/>
        <dbReference type="Rhea" id="RHEA-COMP:14737"/>
        <dbReference type="Rhea" id="RHEA-COMP:14739"/>
        <dbReference type="ChEBI" id="CHEBI:13193"/>
        <dbReference type="ChEBI" id="CHEBI:15378"/>
        <dbReference type="ChEBI" id="CHEBI:17319"/>
        <dbReference type="ChEBI" id="CHEBI:17499"/>
        <dbReference type="ChEBI" id="CHEBI:29917"/>
        <dbReference type="ChEBI" id="CHEBI:57844"/>
        <dbReference type="ChEBI" id="CHEBI:57856"/>
        <dbReference type="ChEBI" id="CHEBI:59789"/>
        <dbReference type="ChEBI" id="CHEBI:64428"/>
        <dbReference type="ChEBI" id="CHEBI:74415"/>
        <dbReference type="ChEBI" id="CHEBI:74417"/>
        <dbReference type="EC" id="2.8.4.3"/>
    </reaction>
</comment>
<dbReference type="HAMAP" id="MF_01864">
    <property type="entry name" value="tRNA_metthiotr_MiaB"/>
    <property type="match status" value="1"/>
</dbReference>
<dbReference type="NCBIfam" id="TIGR01574">
    <property type="entry name" value="miaB-methiolase"/>
    <property type="match status" value="1"/>
</dbReference>
<evidence type="ECO:0000256" key="9">
    <source>
        <dbReference type="ARBA" id="ARBA00023014"/>
    </source>
</evidence>
<feature type="binding site" evidence="14">
    <location>
        <position position="85"/>
    </location>
    <ligand>
        <name>[4Fe-4S] cluster</name>
        <dbReference type="ChEBI" id="CHEBI:49883"/>
        <label>1</label>
    </ligand>
</feature>
<dbReference type="GO" id="GO:0005829">
    <property type="term" value="C:cytosol"/>
    <property type="evidence" value="ECO:0007669"/>
    <property type="project" value="TreeGrafter"/>
</dbReference>
<dbReference type="SFLD" id="SFLDS00029">
    <property type="entry name" value="Radical_SAM"/>
    <property type="match status" value="1"/>
</dbReference>
<dbReference type="EC" id="2.8.4.3" evidence="10 14"/>
<evidence type="ECO:0000313" key="19">
    <source>
        <dbReference type="Proteomes" id="UP000599312"/>
    </source>
</evidence>
<accession>A0A931BLK7</accession>
<evidence type="ECO:0000313" key="18">
    <source>
        <dbReference type="EMBL" id="MBF9233141.1"/>
    </source>
</evidence>
<evidence type="ECO:0000256" key="13">
    <source>
        <dbReference type="ARBA" id="ARBA00081141"/>
    </source>
</evidence>
<dbReference type="CDD" id="cd01335">
    <property type="entry name" value="Radical_SAM"/>
    <property type="match status" value="1"/>
</dbReference>
<feature type="binding site" evidence="14">
    <location>
        <position position="162"/>
    </location>
    <ligand>
        <name>[4Fe-4S] cluster</name>
        <dbReference type="ChEBI" id="CHEBI:49883"/>
        <label>2</label>
        <note>4Fe-4S-S-AdoMet</note>
    </ligand>
</feature>
<dbReference type="PROSITE" id="PS50926">
    <property type="entry name" value="TRAM"/>
    <property type="match status" value="1"/>
</dbReference>
<evidence type="ECO:0000259" key="15">
    <source>
        <dbReference type="PROSITE" id="PS50926"/>
    </source>
</evidence>
<evidence type="ECO:0000256" key="10">
    <source>
        <dbReference type="ARBA" id="ARBA00033765"/>
    </source>
</evidence>
<dbReference type="InterPro" id="IPR038135">
    <property type="entry name" value="Methylthiotransferase_N_sf"/>
</dbReference>
<dbReference type="InterPro" id="IPR005839">
    <property type="entry name" value="Methylthiotransferase"/>
</dbReference>
<dbReference type="Pfam" id="PF04055">
    <property type="entry name" value="Radical_SAM"/>
    <property type="match status" value="1"/>
</dbReference>
<feature type="binding site" evidence="14">
    <location>
        <position position="166"/>
    </location>
    <ligand>
        <name>[4Fe-4S] cluster</name>
        <dbReference type="ChEBI" id="CHEBI:49883"/>
        <label>2</label>
        <note>4Fe-4S-S-AdoMet</note>
    </ligand>
</feature>
<evidence type="ECO:0000256" key="11">
    <source>
        <dbReference type="ARBA" id="ARBA00068570"/>
    </source>
</evidence>
<dbReference type="PANTHER" id="PTHR43020">
    <property type="entry name" value="CDK5 REGULATORY SUBUNIT-ASSOCIATED PROTEIN 1"/>
    <property type="match status" value="1"/>
</dbReference>
<comment type="subcellular location">
    <subcellularLocation>
        <location evidence="14">Cytoplasm</location>
    </subcellularLocation>
</comment>
<dbReference type="PANTHER" id="PTHR43020:SF2">
    <property type="entry name" value="MITOCHONDRIAL TRNA METHYLTHIOTRANSFERASE CDK5RAP1"/>
    <property type="match status" value="1"/>
</dbReference>
<dbReference type="PROSITE" id="PS51918">
    <property type="entry name" value="RADICAL_SAM"/>
    <property type="match status" value="1"/>
</dbReference>
<dbReference type="SFLD" id="SFLDG01061">
    <property type="entry name" value="methylthiotransferase"/>
    <property type="match status" value="1"/>
</dbReference>
<dbReference type="Proteomes" id="UP000599312">
    <property type="component" value="Unassembled WGS sequence"/>
</dbReference>
<keyword evidence="6 14" id="KW-0819">tRNA processing</keyword>
<dbReference type="FunFam" id="3.80.30.20:FF:000001">
    <property type="entry name" value="tRNA-2-methylthio-N(6)-dimethylallyladenosine synthase 2"/>
    <property type="match status" value="1"/>
</dbReference>
<dbReference type="GO" id="GO:0046872">
    <property type="term" value="F:metal ion binding"/>
    <property type="evidence" value="ECO:0007669"/>
    <property type="project" value="UniProtKB-KW"/>
</dbReference>
<dbReference type="InterPro" id="IPR058240">
    <property type="entry name" value="rSAM_sf"/>
</dbReference>